<keyword evidence="3" id="KW-0067">ATP-binding</keyword>
<evidence type="ECO:0000259" key="4">
    <source>
        <dbReference type="Pfam" id="PF00288"/>
    </source>
</evidence>
<dbReference type="Proteomes" id="UP000247465">
    <property type="component" value="Chromosome"/>
</dbReference>
<reference evidence="5 6" key="1">
    <citation type="submission" date="2018-06" db="EMBL/GenBank/DDBJ databases">
        <title>Draft Genome Sequence of a Novel Marine Bacterium Related to the Verrucomicrobia.</title>
        <authorList>
            <person name="Vosseberg J."/>
            <person name="Martijn J."/>
            <person name="Ettema T.J.G."/>
        </authorList>
    </citation>
    <scope>NUCLEOTIDE SEQUENCE [LARGE SCALE GENOMIC DNA]</scope>
    <source>
        <strain evidence="5">TARA_B100001123</strain>
    </source>
</reference>
<evidence type="ECO:0000256" key="2">
    <source>
        <dbReference type="ARBA" id="ARBA00022777"/>
    </source>
</evidence>
<dbReference type="Pfam" id="PF00288">
    <property type="entry name" value="GHMP_kinases_N"/>
    <property type="match status" value="1"/>
</dbReference>
<dbReference type="SUPFAM" id="SSF54211">
    <property type="entry name" value="Ribosomal protein S5 domain 2-like"/>
    <property type="match status" value="1"/>
</dbReference>
<dbReference type="SUPFAM" id="SSF55060">
    <property type="entry name" value="GHMP Kinase, C-terminal domain"/>
    <property type="match status" value="1"/>
</dbReference>
<dbReference type="AlphaFoldDB" id="A0A2Z4AHA6"/>
<keyword evidence="5" id="KW-0808">Transferase</keyword>
<dbReference type="GO" id="GO:0016301">
    <property type="term" value="F:kinase activity"/>
    <property type="evidence" value="ECO:0007669"/>
    <property type="project" value="UniProtKB-KW"/>
</dbReference>
<dbReference type="PANTHER" id="PTHR38710">
    <property type="entry name" value="WITH PUTATIVE URIDYL PYROPHOSPHORYLASE-RELATED"/>
    <property type="match status" value="1"/>
</dbReference>
<dbReference type="GO" id="GO:0005524">
    <property type="term" value="F:ATP binding"/>
    <property type="evidence" value="ECO:0007669"/>
    <property type="project" value="UniProtKB-KW"/>
</dbReference>
<evidence type="ECO:0000256" key="1">
    <source>
        <dbReference type="ARBA" id="ARBA00022741"/>
    </source>
</evidence>
<name>A0A2Z4AHA6_9BACT</name>
<evidence type="ECO:0000313" key="5">
    <source>
        <dbReference type="EMBL" id="AWT60558.1"/>
    </source>
</evidence>
<protein>
    <submittedName>
        <fullName evidence="5">D-glycero-alpha-D-manno-heptose 7-phosphate kinase</fullName>
        <ecNumber evidence="5">2.7.1.168</ecNumber>
    </submittedName>
</protein>
<dbReference type="EC" id="2.7.1.168" evidence="5"/>
<feature type="domain" description="GHMP kinase N-terminal" evidence="4">
    <location>
        <begin position="79"/>
        <end position="172"/>
    </location>
</feature>
<evidence type="ECO:0000256" key="3">
    <source>
        <dbReference type="ARBA" id="ARBA00022840"/>
    </source>
</evidence>
<sequence>MDIIRKKAYARAGLVGNPSDNFNGKTISLIVRNFSATVLLYEWEDLEIVPNAEDQCRFGSIAELAHDVDRHGYHGGIRLVKATIKRFFEYCQGKEIILHERNFSIRYETDIPRQVGLAGSSAIIVGALRCLMEFYEVAIPLHLQPSLVLAIEREELKIAGGLQDRVIQIYEGVMYMDFSKEKMRIEDGLEFGQYSRIKEELPPLYIAYNTDLSEPTEIIHSNLLDRYNQQEPEVVEAMGKFATLAFNFHQALMVGETATLAPILDKNFDLRRSIKELPSNQIKMVETARQTGASAKFAGSGGAIIGTYENDEMLEQLSTLMADIDCQLIIPKIHSES</sequence>
<dbReference type="InterPro" id="IPR036554">
    <property type="entry name" value="GHMP_kinase_C_sf"/>
</dbReference>
<evidence type="ECO:0000313" key="6">
    <source>
        <dbReference type="Proteomes" id="UP000247465"/>
    </source>
</evidence>
<accession>A0A2Z4AHA6</accession>
<dbReference type="InterPro" id="IPR006204">
    <property type="entry name" value="GHMP_kinase_N_dom"/>
</dbReference>
<dbReference type="Gene3D" id="3.30.230.120">
    <property type="match status" value="1"/>
</dbReference>
<keyword evidence="1" id="KW-0547">Nucleotide-binding</keyword>
<dbReference type="KEGG" id="mtar:DF168_01773"/>
<dbReference type="EMBL" id="CP029803">
    <property type="protein sequence ID" value="AWT60558.1"/>
    <property type="molecule type" value="Genomic_DNA"/>
</dbReference>
<dbReference type="InterPro" id="IPR053034">
    <property type="entry name" value="Glucuronokinase-like"/>
</dbReference>
<organism evidence="5 6">
    <name type="scientific">Candidatus Moanibacter tarae</name>
    <dbReference type="NCBI Taxonomy" id="2200854"/>
    <lineage>
        <taxon>Bacteria</taxon>
        <taxon>Pseudomonadati</taxon>
        <taxon>Verrucomicrobiota</taxon>
        <taxon>Opitutia</taxon>
        <taxon>Puniceicoccales</taxon>
        <taxon>Puniceicoccales incertae sedis</taxon>
        <taxon>Candidatus Moanibacter</taxon>
    </lineage>
</organism>
<dbReference type="InterPro" id="IPR001174">
    <property type="entry name" value="HddA/FKP"/>
</dbReference>
<dbReference type="PRINTS" id="PR00960">
    <property type="entry name" value="LMBPPROTEIN"/>
</dbReference>
<dbReference type="PANTHER" id="PTHR38710:SF1">
    <property type="entry name" value="WITH PUTATIVE URIDYL PYROPHOSPHORYLASE-RELATED"/>
    <property type="match status" value="1"/>
</dbReference>
<keyword evidence="2 5" id="KW-0418">Kinase</keyword>
<proteinExistence type="predicted"/>
<dbReference type="InterPro" id="IPR020568">
    <property type="entry name" value="Ribosomal_Su5_D2-typ_SF"/>
</dbReference>
<gene>
    <name evidence="5" type="primary">hddA</name>
    <name evidence="5" type="ORF">DF168_01773</name>
</gene>